<gene>
    <name evidence="1" type="ORF">KEHDKFFH_02280</name>
</gene>
<evidence type="ECO:0000313" key="2">
    <source>
        <dbReference type="Proteomes" id="UP000239917"/>
    </source>
</evidence>
<dbReference type="Proteomes" id="UP000239917">
    <property type="component" value="Unassembled WGS sequence"/>
</dbReference>
<reference evidence="1 2" key="1">
    <citation type="submission" date="2018-01" db="EMBL/GenBank/DDBJ databases">
        <title>Complete genome sequences of the type strains of Marinobacter flavimaris and Marinobacter maroccanus.</title>
        <authorList>
            <person name="Palau M."/>
            <person name="Boujida N."/>
            <person name="Manresa A."/>
            <person name="Minana-Galbis D."/>
        </authorList>
    </citation>
    <scope>NUCLEOTIDE SEQUENCE [LARGE SCALE GENOMIC DNA]</scope>
    <source>
        <strain evidence="1 2">N4</strain>
    </source>
</reference>
<dbReference type="EMBL" id="PSSX01000001">
    <property type="protein sequence ID" value="PPI86168.1"/>
    <property type="molecule type" value="Genomic_DNA"/>
</dbReference>
<accession>A0A2S5ZFV2</accession>
<dbReference type="InterPro" id="IPR012933">
    <property type="entry name" value="HicA_mRNA_interferase"/>
</dbReference>
<keyword evidence="2" id="KW-1185">Reference proteome</keyword>
<sequence>MSAKDKLKSKLRSKPTPKDVKWSELRNLLVSLGFEEKQCSGSRVRFYKPETDGAPRRIIRLHRPHPEPICGPKLVQSVANSLIEWDLI</sequence>
<dbReference type="GO" id="GO:0003729">
    <property type="term" value="F:mRNA binding"/>
    <property type="evidence" value="ECO:0007669"/>
    <property type="project" value="InterPro"/>
</dbReference>
<organism evidence="1 2">
    <name type="scientific">Marinobacter maroccanus</name>
    <dbReference type="NCBI Taxonomy" id="2055143"/>
    <lineage>
        <taxon>Bacteria</taxon>
        <taxon>Pseudomonadati</taxon>
        <taxon>Pseudomonadota</taxon>
        <taxon>Gammaproteobacteria</taxon>
        <taxon>Pseudomonadales</taxon>
        <taxon>Marinobacteraceae</taxon>
        <taxon>Marinobacter</taxon>
    </lineage>
</organism>
<dbReference type="OrthoDB" id="73001at2"/>
<name>A0A2S5ZFV2_9GAMM</name>
<dbReference type="AlphaFoldDB" id="A0A2S5ZFV2"/>
<dbReference type="Pfam" id="PF07927">
    <property type="entry name" value="HicA_toxin"/>
    <property type="match status" value="1"/>
</dbReference>
<comment type="caution">
    <text evidence="1">The sequence shown here is derived from an EMBL/GenBank/DDBJ whole genome shotgun (WGS) entry which is preliminary data.</text>
</comment>
<proteinExistence type="predicted"/>
<protein>
    <submittedName>
        <fullName evidence="1">Type II toxin-antitoxin system HicA family toxin</fullName>
    </submittedName>
</protein>
<evidence type="ECO:0000313" key="1">
    <source>
        <dbReference type="EMBL" id="PPI86168.1"/>
    </source>
</evidence>